<comment type="caution">
    <text evidence="2">The sequence shown here is derived from an EMBL/GenBank/DDBJ whole genome shotgun (WGS) entry which is preliminary data.</text>
</comment>
<sequence>MMANGALRSVTGTNEARFPGGTPNINTSSPLIFNLITMYIQGGLGGGTSRHPLLSRRMGVWCFSWPVGWHGEGTGGRGDWGGVGRKAGAMLRGLLSCIVFILGPIWGAALEMALAQRGRINSPRSLWPAITTNKRSLVFAPRDLLLASFWPSSSSVAACTCSLRHCFAPLLPARKREHASYVGQLSHPFFARPSCLVCTFIHDVRSKVHTE</sequence>
<keyword evidence="1" id="KW-1133">Transmembrane helix</keyword>
<reference evidence="2" key="2">
    <citation type="submission" date="2023-06" db="EMBL/GenBank/DDBJ databases">
        <authorList>
            <consortium name="Lawrence Berkeley National Laboratory"/>
            <person name="Haridas S."/>
            <person name="Hensen N."/>
            <person name="Bonometti L."/>
            <person name="Westerberg I."/>
            <person name="Brannstrom I.O."/>
            <person name="Guillou S."/>
            <person name="Cros-Aarteil S."/>
            <person name="Calhoun S."/>
            <person name="Kuo A."/>
            <person name="Mondo S."/>
            <person name="Pangilinan J."/>
            <person name="Riley R."/>
            <person name="Labutti K."/>
            <person name="Andreopoulos B."/>
            <person name="Lipzen A."/>
            <person name="Chen C."/>
            <person name="Yanf M."/>
            <person name="Daum C."/>
            <person name="Ng V."/>
            <person name="Clum A."/>
            <person name="Steindorff A."/>
            <person name="Ohm R."/>
            <person name="Martin F."/>
            <person name="Silar P."/>
            <person name="Natvig D."/>
            <person name="Lalanne C."/>
            <person name="Gautier V."/>
            <person name="Ament-Velasquez S.L."/>
            <person name="Kruys A."/>
            <person name="Hutchinson M.I."/>
            <person name="Powell A.J."/>
            <person name="Barry K."/>
            <person name="Miller A.N."/>
            <person name="Grigoriev I.V."/>
            <person name="Debuchy R."/>
            <person name="Gladieux P."/>
            <person name="Thoren M.H."/>
            <person name="Johannesson H."/>
        </authorList>
    </citation>
    <scope>NUCLEOTIDE SEQUENCE</scope>
    <source>
        <strain evidence="2">CBS 168.71</strain>
    </source>
</reference>
<dbReference type="RefSeq" id="XP_062663521.1">
    <property type="nucleotide sequence ID" value="XM_062808308.1"/>
</dbReference>
<proteinExistence type="predicted"/>
<accession>A0AAE0HNV1</accession>
<name>A0AAE0HNV1_9PEZI</name>
<gene>
    <name evidence="2" type="ORF">B0H64DRAFT_4840</name>
</gene>
<reference evidence="2" key="1">
    <citation type="journal article" date="2023" name="Mol. Phylogenet. Evol.">
        <title>Genome-scale phylogeny and comparative genomics of the fungal order Sordariales.</title>
        <authorList>
            <person name="Hensen N."/>
            <person name="Bonometti L."/>
            <person name="Westerberg I."/>
            <person name="Brannstrom I.O."/>
            <person name="Guillou S."/>
            <person name="Cros-Aarteil S."/>
            <person name="Calhoun S."/>
            <person name="Haridas S."/>
            <person name="Kuo A."/>
            <person name="Mondo S."/>
            <person name="Pangilinan J."/>
            <person name="Riley R."/>
            <person name="LaButti K."/>
            <person name="Andreopoulos B."/>
            <person name="Lipzen A."/>
            <person name="Chen C."/>
            <person name="Yan M."/>
            <person name="Daum C."/>
            <person name="Ng V."/>
            <person name="Clum A."/>
            <person name="Steindorff A."/>
            <person name="Ohm R.A."/>
            <person name="Martin F."/>
            <person name="Silar P."/>
            <person name="Natvig D.O."/>
            <person name="Lalanne C."/>
            <person name="Gautier V."/>
            <person name="Ament-Velasquez S.L."/>
            <person name="Kruys A."/>
            <person name="Hutchinson M.I."/>
            <person name="Powell A.J."/>
            <person name="Barry K."/>
            <person name="Miller A.N."/>
            <person name="Grigoriev I.V."/>
            <person name="Debuchy R."/>
            <person name="Gladieux P."/>
            <person name="Hiltunen Thoren M."/>
            <person name="Johannesson H."/>
        </authorList>
    </citation>
    <scope>NUCLEOTIDE SEQUENCE</scope>
    <source>
        <strain evidence="2">CBS 168.71</strain>
    </source>
</reference>
<evidence type="ECO:0000313" key="3">
    <source>
        <dbReference type="Proteomes" id="UP001278766"/>
    </source>
</evidence>
<keyword evidence="1" id="KW-0472">Membrane</keyword>
<evidence type="ECO:0000256" key="1">
    <source>
        <dbReference type="SAM" id="Phobius"/>
    </source>
</evidence>
<organism evidence="2 3">
    <name type="scientific">Chaetomium fimeti</name>
    <dbReference type="NCBI Taxonomy" id="1854472"/>
    <lineage>
        <taxon>Eukaryota</taxon>
        <taxon>Fungi</taxon>
        <taxon>Dikarya</taxon>
        <taxon>Ascomycota</taxon>
        <taxon>Pezizomycotina</taxon>
        <taxon>Sordariomycetes</taxon>
        <taxon>Sordariomycetidae</taxon>
        <taxon>Sordariales</taxon>
        <taxon>Chaetomiaceae</taxon>
        <taxon>Chaetomium</taxon>
    </lineage>
</organism>
<dbReference type="GeneID" id="87845256"/>
<feature type="transmembrane region" description="Helical" evidence="1">
    <location>
        <begin position="94"/>
        <end position="115"/>
    </location>
</feature>
<dbReference type="AlphaFoldDB" id="A0AAE0HNV1"/>
<dbReference type="Proteomes" id="UP001278766">
    <property type="component" value="Unassembled WGS sequence"/>
</dbReference>
<dbReference type="EMBL" id="JAUEPN010000001">
    <property type="protein sequence ID" value="KAK3300007.1"/>
    <property type="molecule type" value="Genomic_DNA"/>
</dbReference>
<evidence type="ECO:0000313" key="2">
    <source>
        <dbReference type="EMBL" id="KAK3300007.1"/>
    </source>
</evidence>
<keyword evidence="3" id="KW-1185">Reference proteome</keyword>
<keyword evidence="1" id="KW-0812">Transmembrane</keyword>
<protein>
    <submittedName>
        <fullName evidence="2">Uncharacterized protein</fullName>
    </submittedName>
</protein>